<dbReference type="PANTHER" id="PTHR43639:SF1">
    <property type="entry name" value="SHORT-CHAIN DEHYDROGENASE_REDUCTASE FAMILY PROTEIN"/>
    <property type="match status" value="1"/>
</dbReference>
<keyword evidence="4" id="KW-1185">Reference proteome</keyword>
<proteinExistence type="inferred from homology"/>
<name>A0A372ZSC5_9ACTN</name>
<dbReference type="InterPro" id="IPR002347">
    <property type="entry name" value="SDR_fam"/>
</dbReference>
<dbReference type="PRINTS" id="PR00081">
    <property type="entry name" value="GDHRDH"/>
</dbReference>
<organism evidence="3 4">
    <name type="scientific">Kitasatospora xanthocidica</name>
    <dbReference type="NCBI Taxonomy" id="83382"/>
    <lineage>
        <taxon>Bacteria</taxon>
        <taxon>Bacillati</taxon>
        <taxon>Actinomycetota</taxon>
        <taxon>Actinomycetes</taxon>
        <taxon>Kitasatosporales</taxon>
        <taxon>Streptomycetaceae</taxon>
        <taxon>Kitasatospora</taxon>
    </lineage>
</organism>
<sequence length="250" mass="25703">MERELAGKRAVVTGGSRGIGAGIARKLLESGATVVTTARKPTGDTPAESAFVPSDLSTAAGVREFADTALEILGGVDIVVNNAGGCRTFQSALDIEKDWQYTVDINFLSAVRLNSALVPAMRSGGGGVIVHMSSIATVSSYPVILHYAAAKAALEVYHKGLATELAPDGIRVVALSPGNVMTPGADEARDGIADYLGLGTDTADWAEGIPLGRIGRTEDIAEAVGFLVSPRASWITGSNLVIDGGRIAAL</sequence>
<dbReference type="PANTHER" id="PTHR43639">
    <property type="entry name" value="OXIDOREDUCTASE, SHORT-CHAIN DEHYDROGENASE/REDUCTASE FAMILY (AFU_ORTHOLOGUE AFUA_5G02870)"/>
    <property type="match status" value="1"/>
</dbReference>
<dbReference type="GO" id="GO:0016491">
    <property type="term" value="F:oxidoreductase activity"/>
    <property type="evidence" value="ECO:0007669"/>
    <property type="project" value="UniProtKB-KW"/>
</dbReference>
<dbReference type="NCBIfam" id="NF005095">
    <property type="entry name" value="PRK06523.1"/>
    <property type="match status" value="1"/>
</dbReference>
<dbReference type="PRINTS" id="PR00080">
    <property type="entry name" value="SDRFAMILY"/>
</dbReference>
<comment type="similarity">
    <text evidence="1">Belongs to the short-chain dehydrogenases/reductases (SDR) family.</text>
</comment>
<evidence type="ECO:0000256" key="2">
    <source>
        <dbReference type="ARBA" id="ARBA00023002"/>
    </source>
</evidence>
<reference evidence="3 4" key="1">
    <citation type="submission" date="2018-08" db="EMBL/GenBank/DDBJ databases">
        <title>Diversity &amp; Physiological Properties of Lignin-Decomposing Actinobacteria from Soil.</title>
        <authorList>
            <person name="Roh S.G."/>
            <person name="Kim S.B."/>
        </authorList>
    </citation>
    <scope>NUCLEOTIDE SEQUENCE [LARGE SCALE GENOMIC DNA]</scope>
    <source>
        <strain evidence="3 4">MMS17-GH009</strain>
    </source>
</reference>
<protein>
    <submittedName>
        <fullName evidence="3">SDR family oxidoreductase</fullName>
    </submittedName>
</protein>
<accession>A0A372ZSC5</accession>
<dbReference type="CDD" id="cd05233">
    <property type="entry name" value="SDR_c"/>
    <property type="match status" value="1"/>
</dbReference>
<dbReference type="RefSeq" id="WP_074002290.1">
    <property type="nucleotide sequence ID" value="NZ_QVIG01000001.1"/>
</dbReference>
<dbReference type="SUPFAM" id="SSF51735">
    <property type="entry name" value="NAD(P)-binding Rossmann-fold domains"/>
    <property type="match status" value="1"/>
</dbReference>
<dbReference type="Gene3D" id="3.40.50.720">
    <property type="entry name" value="NAD(P)-binding Rossmann-like Domain"/>
    <property type="match status" value="1"/>
</dbReference>
<dbReference type="Proteomes" id="UP000263377">
    <property type="component" value="Unassembled WGS sequence"/>
</dbReference>
<evidence type="ECO:0000256" key="1">
    <source>
        <dbReference type="ARBA" id="ARBA00006484"/>
    </source>
</evidence>
<evidence type="ECO:0000313" key="3">
    <source>
        <dbReference type="EMBL" id="RGD58816.1"/>
    </source>
</evidence>
<dbReference type="InterPro" id="IPR036291">
    <property type="entry name" value="NAD(P)-bd_dom_sf"/>
</dbReference>
<evidence type="ECO:0000313" key="4">
    <source>
        <dbReference type="Proteomes" id="UP000263377"/>
    </source>
</evidence>
<dbReference type="Pfam" id="PF13561">
    <property type="entry name" value="adh_short_C2"/>
    <property type="match status" value="1"/>
</dbReference>
<comment type="caution">
    <text evidence="3">The sequence shown here is derived from an EMBL/GenBank/DDBJ whole genome shotgun (WGS) entry which is preliminary data.</text>
</comment>
<dbReference type="PROSITE" id="PS00061">
    <property type="entry name" value="ADH_SHORT"/>
    <property type="match status" value="1"/>
</dbReference>
<dbReference type="InterPro" id="IPR020904">
    <property type="entry name" value="Sc_DH/Rdtase_CS"/>
</dbReference>
<keyword evidence="2" id="KW-0560">Oxidoreductase</keyword>
<dbReference type="FunFam" id="3.40.50.720:FF:000084">
    <property type="entry name" value="Short-chain dehydrogenase reductase"/>
    <property type="match status" value="1"/>
</dbReference>
<dbReference type="EMBL" id="QVIG01000001">
    <property type="protein sequence ID" value="RGD58816.1"/>
    <property type="molecule type" value="Genomic_DNA"/>
</dbReference>
<gene>
    <name evidence="3" type="ORF">DR950_14430</name>
</gene>
<dbReference type="AlphaFoldDB" id="A0A372ZSC5"/>